<dbReference type="RefSeq" id="WP_165107854.1">
    <property type="nucleotide sequence ID" value="NZ_JAAKYA010000066.1"/>
</dbReference>
<dbReference type="Proteomes" id="UP000477311">
    <property type="component" value="Unassembled WGS sequence"/>
</dbReference>
<dbReference type="InterPro" id="IPR036890">
    <property type="entry name" value="HATPase_C_sf"/>
</dbReference>
<evidence type="ECO:0000256" key="2">
    <source>
        <dbReference type="ARBA" id="ARBA00012438"/>
    </source>
</evidence>
<evidence type="ECO:0000256" key="6">
    <source>
        <dbReference type="SAM" id="Coils"/>
    </source>
</evidence>
<keyword evidence="7" id="KW-0812">Transmembrane</keyword>
<evidence type="ECO:0000256" key="4">
    <source>
        <dbReference type="ARBA" id="ARBA00022679"/>
    </source>
</evidence>
<keyword evidence="3" id="KW-0597">Phosphoprotein</keyword>
<comment type="catalytic activity">
    <reaction evidence="1">
        <text>ATP + protein L-histidine = ADP + protein N-phospho-L-histidine.</text>
        <dbReference type="EC" id="2.7.13.3"/>
    </reaction>
</comment>
<dbReference type="NCBIfam" id="TIGR00229">
    <property type="entry name" value="sensory_box"/>
    <property type="match status" value="4"/>
</dbReference>
<dbReference type="PANTHER" id="PTHR43304">
    <property type="entry name" value="PHYTOCHROME-LIKE PROTEIN CPH1"/>
    <property type="match status" value="1"/>
</dbReference>
<feature type="domain" description="PAC" evidence="10">
    <location>
        <begin position="581"/>
        <end position="636"/>
    </location>
</feature>
<dbReference type="Gene3D" id="3.30.450.20">
    <property type="entry name" value="PAS domain"/>
    <property type="match status" value="4"/>
</dbReference>
<name>A0A6M1RQN1_9BACT</name>
<accession>A0A6M1RQN1</accession>
<evidence type="ECO:0000313" key="11">
    <source>
        <dbReference type="EMBL" id="NGO39687.1"/>
    </source>
</evidence>
<dbReference type="SMART" id="SM00086">
    <property type="entry name" value="PAC"/>
    <property type="match status" value="4"/>
</dbReference>
<protein>
    <recommendedName>
        <fullName evidence="2">histidine kinase</fullName>
        <ecNumber evidence="2">2.7.13.3</ecNumber>
    </recommendedName>
</protein>
<organism evidence="11 12">
    <name type="scientific">Limisphaera ngatamarikiensis</name>
    <dbReference type="NCBI Taxonomy" id="1324935"/>
    <lineage>
        <taxon>Bacteria</taxon>
        <taxon>Pseudomonadati</taxon>
        <taxon>Verrucomicrobiota</taxon>
        <taxon>Verrucomicrobiia</taxon>
        <taxon>Limisphaerales</taxon>
        <taxon>Limisphaeraceae</taxon>
        <taxon>Limisphaera</taxon>
    </lineage>
</organism>
<feature type="domain" description="Histidine kinase" evidence="8">
    <location>
        <begin position="739"/>
        <end position="914"/>
    </location>
</feature>
<keyword evidence="12" id="KW-1185">Reference proteome</keyword>
<dbReference type="GO" id="GO:0004673">
    <property type="term" value="F:protein histidine kinase activity"/>
    <property type="evidence" value="ECO:0007669"/>
    <property type="project" value="UniProtKB-EC"/>
</dbReference>
<dbReference type="InterPro" id="IPR003594">
    <property type="entry name" value="HATPase_dom"/>
</dbReference>
<dbReference type="Gene3D" id="1.10.287.130">
    <property type="match status" value="1"/>
</dbReference>
<dbReference type="PROSITE" id="PS50113">
    <property type="entry name" value="PAC"/>
    <property type="match status" value="4"/>
</dbReference>
<keyword evidence="6" id="KW-0175">Coiled coil</keyword>
<dbReference type="EC" id="2.7.13.3" evidence="2"/>
<dbReference type="InterPro" id="IPR000700">
    <property type="entry name" value="PAS-assoc_C"/>
</dbReference>
<feature type="domain" description="PAS" evidence="9">
    <location>
        <begin position="127"/>
        <end position="197"/>
    </location>
</feature>
<feature type="transmembrane region" description="Helical" evidence="7">
    <location>
        <begin position="21"/>
        <end position="39"/>
    </location>
</feature>
<dbReference type="SMART" id="SM00387">
    <property type="entry name" value="HATPase_c"/>
    <property type="match status" value="1"/>
</dbReference>
<comment type="caution">
    <text evidence="11">The sequence shown here is derived from an EMBL/GenBank/DDBJ whole genome shotgun (WGS) entry which is preliminary data.</text>
</comment>
<dbReference type="Pfam" id="PF02518">
    <property type="entry name" value="HATPase_c"/>
    <property type="match status" value="1"/>
</dbReference>
<evidence type="ECO:0000313" key="12">
    <source>
        <dbReference type="Proteomes" id="UP000477311"/>
    </source>
</evidence>
<evidence type="ECO:0000259" key="9">
    <source>
        <dbReference type="PROSITE" id="PS50112"/>
    </source>
</evidence>
<dbReference type="PANTHER" id="PTHR43304:SF1">
    <property type="entry name" value="PAC DOMAIN-CONTAINING PROTEIN"/>
    <property type="match status" value="1"/>
</dbReference>
<dbReference type="PROSITE" id="PS50109">
    <property type="entry name" value="HIS_KIN"/>
    <property type="match status" value="1"/>
</dbReference>
<evidence type="ECO:0000259" key="8">
    <source>
        <dbReference type="PROSITE" id="PS50109"/>
    </source>
</evidence>
<dbReference type="InterPro" id="IPR001610">
    <property type="entry name" value="PAC"/>
</dbReference>
<feature type="domain" description="PAC" evidence="10">
    <location>
        <begin position="327"/>
        <end position="379"/>
    </location>
</feature>
<dbReference type="InterPro" id="IPR035965">
    <property type="entry name" value="PAS-like_dom_sf"/>
</dbReference>
<dbReference type="InterPro" id="IPR000014">
    <property type="entry name" value="PAS"/>
</dbReference>
<dbReference type="InterPro" id="IPR013656">
    <property type="entry name" value="PAS_4"/>
</dbReference>
<dbReference type="InterPro" id="IPR005467">
    <property type="entry name" value="His_kinase_dom"/>
</dbReference>
<dbReference type="EMBL" id="JAAKYA010000066">
    <property type="protein sequence ID" value="NGO39687.1"/>
    <property type="molecule type" value="Genomic_DNA"/>
</dbReference>
<feature type="domain" description="PAC" evidence="10">
    <location>
        <begin position="452"/>
        <end position="507"/>
    </location>
</feature>
<evidence type="ECO:0000256" key="7">
    <source>
        <dbReference type="SAM" id="Phobius"/>
    </source>
</evidence>
<dbReference type="SUPFAM" id="SSF55874">
    <property type="entry name" value="ATPase domain of HSP90 chaperone/DNA topoisomerase II/histidine kinase"/>
    <property type="match status" value="1"/>
</dbReference>
<feature type="domain" description="PAC" evidence="10">
    <location>
        <begin position="200"/>
        <end position="251"/>
    </location>
</feature>
<dbReference type="SMART" id="SM00091">
    <property type="entry name" value="PAS"/>
    <property type="match status" value="4"/>
</dbReference>
<dbReference type="Pfam" id="PF08448">
    <property type="entry name" value="PAS_4"/>
    <property type="match status" value="4"/>
</dbReference>
<feature type="coiled-coil region" evidence="6">
    <location>
        <begin position="620"/>
        <end position="647"/>
    </location>
</feature>
<dbReference type="CDD" id="cd00130">
    <property type="entry name" value="PAS"/>
    <property type="match status" value="4"/>
</dbReference>
<evidence type="ECO:0000256" key="1">
    <source>
        <dbReference type="ARBA" id="ARBA00000085"/>
    </source>
</evidence>
<keyword evidence="5" id="KW-0418">Kinase</keyword>
<evidence type="ECO:0000256" key="5">
    <source>
        <dbReference type="ARBA" id="ARBA00022777"/>
    </source>
</evidence>
<reference evidence="11 12" key="1">
    <citation type="submission" date="2020-02" db="EMBL/GenBank/DDBJ databases">
        <title>Draft genome sequence of Limisphaera ngatamarikiensis NGM72.4T, a thermophilic Verrucomicrobia grouped in subdivision 3.</title>
        <authorList>
            <person name="Carere C.R."/>
            <person name="Steen J."/>
            <person name="Hugenholtz P."/>
            <person name="Stott M.B."/>
        </authorList>
    </citation>
    <scope>NUCLEOTIDE SEQUENCE [LARGE SCALE GENOMIC DNA]</scope>
    <source>
        <strain evidence="11 12">NGM72.4</strain>
    </source>
</reference>
<keyword evidence="7" id="KW-0472">Membrane</keyword>
<dbReference type="Gene3D" id="3.30.565.10">
    <property type="entry name" value="Histidine kinase-like ATPase, C-terminal domain"/>
    <property type="match status" value="1"/>
</dbReference>
<dbReference type="PRINTS" id="PR00344">
    <property type="entry name" value="BCTRLSENSOR"/>
</dbReference>
<evidence type="ECO:0000256" key="3">
    <source>
        <dbReference type="ARBA" id="ARBA00022553"/>
    </source>
</evidence>
<dbReference type="AlphaFoldDB" id="A0A6M1RQN1"/>
<dbReference type="InterPro" id="IPR052162">
    <property type="entry name" value="Sensor_kinase/Photoreceptor"/>
</dbReference>
<keyword evidence="7" id="KW-1133">Transmembrane helix</keyword>
<sequence>MDLKQTARDEAREPVVQPGRFWWIAGSLTAAAGFLLALAHTPVMGSRAMASAPSLMAGGPTGGDQPGGRTMAQVSIPAGWTVQQSAAVISFLSAIAAGMGVWGLWLRRQVALRTRALQERLEREAALERSFRELIEQAHDFIFTVDGSGRFRSGNPSFQRAVGVESATWTDIALEDVLSPPCCETIRRLLEDETASDAPLRIETRLRGPSGRELQVELSLRRTQAVDGSPVVQCIGRDITARKQMEEELFRSRQMLRMILDAAPNRIFWKDRNSVYLGCNRAFAEDCGLPDPDAIVGKTDYDLPWHTDAERYRADDQEVMSTGQAKINYEEPQTRPDGSIAWLRTSKVPIRDARGEIIGVLGTYEDITAVRQAQEALAHASNLFQTMMEHCPDMIYFKDRQSRFVHYSRAFVERYGLTDPNALIGKTDFDIFTEEHARPAYEDEQEIMRTGRPIVGKLEKETHADGRVTWALTTKVPWRNAQGEIIGTFGISKDITELKQAEDQLRYERELFQTLLDNIPDAIYFKDRQSRFVRFSRALLDKLPQVGQAQDLVGKTDFDIFTEEHARPAFEDEQRIIATGEPVIGKVEKETHKDGRVTWCLTTKMPWRNARGEIIGTFGISKDITELKKAEAELEQVHRRLVDASRLAGMAEVASDVLHNVGNVLNSINVSCSMLLDRVRQNRFANLARVPQLLREHIGHLDHFLTEDPRGKHLPGYLEAVSQALTEQQEFLLAELGQVRDHVEHIKQIVAMQQNYARLAGIEEQIDPTQLMEDALRINAAALTRHTVNLVREFEPAPPILVDRHKVLQILVNLIRNAKYAVSDSGRPDKRIIARIRREGEAWLVLEIEDNGVGIPAENLTKIFTHGFTTRPNGHGFGLHSSALAAKALGGTLTAHSDGPGRGARFTLRIPYKSSTATS</sequence>
<dbReference type="PROSITE" id="PS50112">
    <property type="entry name" value="PAS"/>
    <property type="match status" value="1"/>
</dbReference>
<evidence type="ECO:0000259" key="10">
    <source>
        <dbReference type="PROSITE" id="PS50113"/>
    </source>
</evidence>
<keyword evidence="4" id="KW-0808">Transferase</keyword>
<dbReference type="SUPFAM" id="SSF55785">
    <property type="entry name" value="PYP-like sensor domain (PAS domain)"/>
    <property type="match status" value="4"/>
</dbReference>
<gene>
    <name evidence="11" type="ORF">G4L39_09815</name>
</gene>
<dbReference type="InterPro" id="IPR004358">
    <property type="entry name" value="Sig_transdc_His_kin-like_C"/>
</dbReference>
<proteinExistence type="predicted"/>